<dbReference type="InterPro" id="IPR051693">
    <property type="entry name" value="UPF0046_metallophosphoest"/>
</dbReference>
<dbReference type="Gene3D" id="3.60.21.10">
    <property type="match status" value="1"/>
</dbReference>
<dbReference type="PANTHER" id="PTHR12905:SF0">
    <property type="entry name" value="CALCINEURIN-LIKE PHOSPHOESTERASE DOMAIN-CONTAINING PROTEIN"/>
    <property type="match status" value="1"/>
</dbReference>
<dbReference type="InterPro" id="IPR029052">
    <property type="entry name" value="Metallo-depent_PP-like"/>
</dbReference>
<feature type="domain" description="Calcineurin-like phosphoesterase" evidence="1">
    <location>
        <begin position="19"/>
        <end position="242"/>
    </location>
</feature>
<sequence length="271" mass="29896">MGGSMRGAQFGTSGSGRTRVHVVSDVHGNTEALARAGDGADALICLGDLVLFLDYADHSRGIFPDLFGVENADRIVELRTARRFEEAHAFGRQLWTGLDRESLIEAAVRRQYAQMFAAFPTPTYATYGNVDIPGLWPEYAARNGLTVLDGQRVEIGGRVFGFVGGGLPSPMRTPYEVDVEEYAAKVEALGEVDVLCSHIPPEVPELCYDTVARRFERGSEALFAAIRRTRPRYALFGHVHQPLARRMRIGNTECVNVGHFAATGRPWVLEW</sequence>
<reference evidence="2 3" key="1">
    <citation type="submission" date="2021-03" db="EMBL/GenBank/DDBJ databases">
        <title>Genomic Encyclopedia of Type Strains, Phase IV (KMG-IV): sequencing the most valuable type-strain genomes for metagenomic binning, comparative biology and taxonomic classification.</title>
        <authorList>
            <person name="Goeker M."/>
        </authorList>
    </citation>
    <scope>NUCLEOTIDE SEQUENCE [LARGE SCALE GENOMIC DNA]</scope>
    <source>
        <strain evidence="2 3">DSM 40526</strain>
    </source>
</reference>
<evidence type="ECO:0000259" key="1">
    <source>
        <dbReference type="Pfam" id="PF00149"/>
    </source>
</evidence>
<dbReference type="Pfam" id="PF00149">
    <property type="entry name" value="Metallophos"/>
    <property type="match status" value="1"/>
</dbReference>
<dbReference type="EMBL" id="JAGGLQ010000003">
    <property type="protein sequence ID" value="MBP2036499.1"/>
    <property type="molecule type" value="Genomic_DNA"/>
</dbReference>
<keyword evidence="3" id="KW-1185">Reference proteome</keyword>
<dbReference type="Proteomes" id="UP001519310">
    <property type="component" value="Unassembled WGS sequence"/>
</dbReference>
<dbReference type="SUPFAM" id="SSF56300">
    <property type="entry name" value="Metallo-dependent phosphatases"/>
    <property type="match status" value="1"/>
</dbReference>
<dbReference type="PANTHER" id="PTHR12905">
    <property type="entry name" value="METALLOPHOSPHOESTERASE"/>
    <property type="match status" value="1"/>
</dbReference>
<comment type="caution">
    <text evidence="2">The sequence shown here is derived from an EMBL/GenBank/DDBJ whole genome shotgun (WGS) entry which is preliminary data.</text>
</comment>
<evidence type="ECO:0000313" key="3">
    <source>
        <dbReference type="Proteomes" id="UP001519310"/>
    </source>
</evidence>
<organism evidence="2 3">
    <name type="scientific">Streptomyces avidinii</name>
    <dbReference type="NCBI Taxonomy" id="1895"/>
    <lineage>
        <taxon>Bacteria</taxon>
        <taxon>Bacillati</taxon>
        <taxon>Actinomycetota</taxon>
        <taxon>Actinomycetes</taxon>
        <taxon>Kitasatosporales</taxon>
        <taxon>Streptomycetaceae</taxon>
        <taxon>Streptomyces</taxon>
    </lineage>
</organism>
<evidence type="ECO:0000313" key="2">
    <source>
        <dbReference type="EMBL" id="MBP2036499.1"/>
    </source>
</evidence>
<dbReference type="InterPro" id="IPR004843">
    <property type="entry name" value="Calcineurin-like_PHP"/>
</dbReference>
<name>A0ABS4L2I6_STRAV</name>
<protein>
    <submittedName>
        <fullName evidence="2">Icc-related predicted phosphoesterase</fullName>
    </submittedName>
</protein>
<gene>
    <name evidence="2" type="ORF">J2Z77_002290</name>
</gene>
<dbReference type="RefSeq" id="WP_229920041.1">
    <property type="nucleotide sequence ID" value="NZ_BMVL01000001.1"/>
</dbReference>
<accession>A0ABS4L2I6</accession>
<proteinExistence type="predicted"/>